<proteinExistence type="predicted"/>
<reference evidence="1" key="1">
    <citation type="journal article" date="2015" name="Nature">
        <title>Complex archaea that bridge the gap between prokaryotes and eukaryotes.</title>
        <authorList>
            <person name="Spang A."/>
            <person name="Saw J.H."/>
            <person name="Jorgensen S.L."/>
            <person name="Zaremba-Niedzwiedzka K."/>
            <person name="Martijn J."/>
            <person name="Lind A.E."/>
            <person name="van Eijk R."/>
            <person name="Schleper C."/>
            <person name="Guy L."/>
            <person name="Ettema T.J."/>
        </authorList>
    </citation>
    <scope>NUCLEOTIDE SEQUENCE</scope>
</reference>
<dbReference type="AlphaFoldDB" id="A0A0F8WSJ5"/>
<organism evidence="1">
    <name type="scientific">marine sediment metagenome</name>
    <dbReference type="NCBI Taxonomy" id="412755"/>
    <lineage>
        <taxon>unclassified sequences</taxon>
        <taxon>metagenomes</taxon>
        <taxon>ecological metagenomes</taxon>
    </lineage>
</organism>
<evidence type="ECO:0000313" key="1">
    <source>
        <dbReference type="EMBL" id="KKK51315.1"/>
    </source>
</evidence>
<accession>A0A0F8WSJ5</accession>
<name>A0A0F8WSJ5_9ZZZZ</name>
<sequence length="103" mass="11577">MSFLKRMEGIINKGMTTSKVALEKAKGKTKELSEKGTLKIKIMQLEKQAGKNCAQLGSKVYEILIKMNKNTVSKSTPEIKPIIQEISQIEKKIDENEALLKKL</sequence>
<gene>
    <name evidence="1" type="ORF">LCGC14_3116190</name>
</gene>
<dbReference type="EMBL" id="LAZR01067569">
    <property type="protein sequence ID" value="KKK51315.1"/>
    <property type="molecule type" value="Genomic_DNA"/>
</dbReference>
<protein>
    <submittedName>
        <fullName evidence="1">Uncharacterized protein</fullName>
    </submittedName>
</protein>
<comment type="caution">
    <text evidence="1">The sequence shown here is derived from an EMBL/GenBank/DDBJ whole genome shotgun (WGS) entry which is preliminary data.</text>
</comment>